<evidence type="ECO:0000256" key="5">
    <source>
        <dbReference type="ARBA" id="ARBA00022989"/>
    </source>
</evidence>
<evidence type="ECO:0000256" key="4">
    <source>
        <dbReference type="ARBA" id="ARBA00022692"/>
    </source>
</evidence>
<dbReference type="Pfam" id="PF00482">
    <property type="entry name" value="T2SSF"/>
    <property type="match status" value="2"/>
</dbReference>
<sequence length="348" mass="39890">MKNLLKKKIKANKLKFICRQYSSMSKAGCDYIFISEKIAYFYDDFVRQTLLMCKRNLQRGNSLSQSFALTNEFSNLFVGMIYAGEISGNVEKIFEKLSYYYEREDRLRKNIVSASIYPLTLCIISFISFIFILLYVVPNFQLAFSSSGANIENNTIFVMSAFLRKNIILSFTFLVIFIFLIIYQLNENENIKEYISRSKYKIPKLRKISTLILTENFARTLSILISSGVNLEQSIDILCSISKERYIKDRLNITKNNIKRGQKLSSSLAISGVFPNLFISMIVIGENTGTIEENLLGISKYYEESLDIELNNFIKIIEPAMIIIIGLVIGIVMISILSPMLDLISTIK</sequence>
<evidence type="ECO:0000256" key="3">
    <source>
        <dbReference type="ARBA" id="ARBA00022475"/>
    </source>
</evidence>
<proteinExistence type="inferred from homology"/>
<evidence type="ECO:0000259" key="8">
    <source>
        <dbReference type="Pfam" id="PF00482"/>
    </source>
</evidence>
<name>A0ABY7JPF2_9FIRM</name>
<gene>
    <name evidence="9" type="ORF">O0R46_01960</name>
</gene>
<organism evidence="9 10">
    <name type="scientific">Peptostreptococcus equinus</name>
    <dbReference type="NCBI Taxonomy" id="3003601"/>
    <lineage>
        <taxon>Bacteria</taxon>
        <taxon>Bacillati</taxon>
        <taxon>Bacillota</taxon>
        <taxon>Clostridia</taxon>
        <taxon>Peptostreptococcales</taxon>
        <taxon>Peptostreptococcaceae</taxon>
        <taxon>Peptostreptococcus</taxon>
    </lineage>
</organism>
<evidence type="ECO:0000256" key="6">
    <source>
        <dbReference type="ARBA" id="ARBA00023136"/>
    </source>
</evidence>
<feature type="transmembrane region" description="Helical" evidence="7">
    <location>
        <begin position="167"/>
        <end position="185"/>
    </location>
</feature>
<feature type="transmembrane region" description="Helical" evidence="7">
    <location>
        <begin position="264"/>
        <end position="284"/>
    </location>
</feature>
<dbReference type="Gene3D" id="1.20.81.30">
    <property type="entry name" value="Type II secretion system (T2SS), domain F"/>
    <property type="match status" value="2"/>
</dbReference>
<protein>
    <submittedName>
        <fullName evidence="9">Type II secretion system F family protein</fullName>
    </submittedName>
</protein>
<evidence type="ECO:0000313" key="9">
    <source>
        <dbReference type="EMBL" id="WAW15237.1"/>
    </source>
</evidence>
<dbReference type="InterPro" id="IPR018076">
    <property type="entry name" value="T2SS_GspF_dom"/>
</dbReference>
<feature type="domain" description="Type II secretion system protein GspF" evidence="8">
    <location>
        <begin position="217"/>
        <end position="339"/>
    </location>
</feature>
<keyword evidence="6 7" id="KW-0472">Membrane</keyword>
<keyword evidence="10" id="KW-1185">Reference proteome</keyword>
<feature type="domain" description="Type II secretion system protein GspF" evidence="8">
    <location>
        <begin position="18"/>
        <end position="138"/>
    </location>
</feature>
<dbReference type="InterPro" id="IPR042094">
    <property type="entry name" value="T2SS_GspF_sf"/>
</dbReference>
<dbReference type="PANTHER" id="PTHR30012:SF0">
    <property type="entry name" value="TYPE II SECRETION SYSTEM PROTEIN F-RELATED"/>
    <property type="match status" value="1"/>
</dbReference>
<dbReference type="InterPro" id="IPR003004">
    <property type="entry name" value="GspF/PilC"/>
</dbReference>
<evidence type="ECO:0000256" key="1">
    <source>
        <dbReference type="ARBA" id="ARBA00004651"/>
    </source>
</evidence>
<dbReference type="RefSeq" id="WP_269311931.1">
    <property type="nucleotide sequence ID" value="NZ_CP114052.1"/>
</dbReference>
<dbReference type="PRINTS" id="PR00812">
    <property type="entry name" value="BCTERIALGSPF"/>
</dbReference>
<comment type="similarity">
    <text evidence="2">Belongs to the GSP F family.</text>
</comment>
<dbReference type="Proteomes" id="UP001164187">
    <property type="component" value="Chromosome"/>
</dbReference>
<comment type="subcellular location">
    <subcellularLocation>
        <location evidence="1">Cell membrane</location>
        <topology evidence="1">Multi-pass membrane protein</topology>
    </subcellularLocation>
</comment>
<evidence type="ECO:0000256" key="7">
    <source>
        <dbReference type="SAM" id="Phobius"/>
    </source>
</evidence>
<keyword evidence="3" id="KW-1003">Cell membrane</keyword>
<keyword evidence="4 7" id="KW-0812">Transmembrane</keyword>
<keyword evidence="5 7" id="KW-1133">Transmembrane helix</keyword>
<feature type="transmembrane region" description="Helical" evidence="7">
    <location>
        <begin position="116"/>
        <end position="137"/>
    </location>
</feature>
<reference evidence="9" key="1">
    <citation type="submission" date="2022-12" db="EMBL/GenBank/DDBJ databases">
        <title>Peptostreptococcus.</title>
        <authorList>
            <person name="Lee S.H."/>
        </authorList>
    </citation>
    <scope>NUCLEOTIDE SEQUENCE</scope>
    <source>
        <strain evidence="9">CBA3647</strain>
    </source>
</reference>
<accession>A0ABY7JPF2</accession>
<evidence type="ECO:0000256" key="2">
    <source>
        <dbReference type="ARBA" id="ARBA00005745"/>
    </source>
</evidence>
<feature type="transmembrane region" description="Helical" evidence="7">
    <location>
        <begin position="320"/>
        <end position="344"/>
    </location>
</feature>
<evidence type="ECO:0000313" key="10">
    <source>
        <dbReference type="Proteomes" id="UP001164187"/>
    </source>
</evidence>
<dbReference type="PANTHER" id="PTHR30012">
    <property type="entry name" value="GENERAL SECRETION PATHWAY PROTEIN"/>
    <property type="match status" value="1"/>
</dbReference>
<dbReference type="EMBL" id="CP114052">
    <property type="protein sequence ID" value="WAW15237.1"/>
    <property type="molecule type" value="Genomic_DNA"/>
</dbReference>